<feature type="domain" description="GST C-terminal" evidence="6">
    <location>
        <begin position="95"/>
        <end position="221"/>
    </location>
</feature>
<dbReference type="SUPFAM" id="SSF47616">
    <property type="entry name" value="GST C-terminal domain-like"/>
    <property type="match status" value="1"/>
</dbReference>
<dbReference type="GO" id="GO:0006749">
    <property type="term" value="P:glutathione metabolic process"/>
    <property type="evidence" value="ECO:0007669"/>
    <property type="project" value="InterPro"/>
</dbReference>
<name>A0A2P5EA27_TREOI</name>
<dbReference type="InterPro" id="IPR040079">
    <property type="entry name" value="Glutathione_S-Trfase"/>
</dbReference>
<evidence type="ECO:0000313" key="8">
    <source>
        <dbReference type="Proteomes" id="UP000237000"/>
    </source>
</evidence>
<evidence type="ECO:0000256" key="3">
    <source>
        <dbReference type="ARBA" id="ARBA00047960"/>
    </source>
</evidence>
<accession>A0A2P5EA27</accession>
<evidence type="ECO:0000259" key="6">
    <source>
        <dbReference type="PROSITE" id="PS50405"/>
    </source>
</evidence>
<dbReference type="OrthoDB" id="202840at2759"/>
<dbReference type="PROSITE" id="PS50405">
    <property type="entry name" value="GST_CTER"/>
    <property type="match status" value="1"/>
</dbReference>
<dbReference type="Gene3D" id="1.20.1050.10">
    <property type="match status" value="1"/>
</dbReference>
<dbReference type="InterPro" id="IPR010987">
    <property type="entry name" value="Glutathione-S-Trfase_C-like"/>
</dbReference>
<evidence type="ECO:0000256" key="1">
    <source>
        <dbReference type="ARBA" id="ARBA00012452"/>
    </source>
</evidence>
<dbReference type="SFLD" id="SFLDS00019">
    <property type="entry name" value="Glutathione_Transferase_(cytos"/>
    <property type="match status" value="1"/>
</dbReference>
<dbReference type="STRING" id="63057.A0A2P5EA27"/>
<dbReference type="PANTHER" id="PTHR11260">
    <property type="entry name" value="GLUTATHIONE S-TRANSFERASE, GST, SUPERFAMILY, GST DOMAIN CONTAINING"/>
    <property type="match status" value="1"/>
</dbReference>
<dbReference type="InterPro" id="IPR036249">
    <property type="entry name" value="Thioredoxin-like_sf"/>
</dbReference>
<comment type="similarity">
    <text evidence="4">Belongs to the GST superfamily.</text>
</comment>
<dbReference type="InterPro" id="IPR045073">
    <property type="entry name" value="Omega/Tau-like"/>
</dbReference>
<dbReference type="Proteomes" id="UP000237000">
    <property type="component" value="Unassembled WGS sequence"/>
</dbReference>
<gene>
    <name evidence="7" type="ORF">TorRG33x02_218760</name>
</gene>
<dbReference type="EMBL" id="JXTC01000196">
    <property type="protein sequence ID" value="PON82381.1"/>
    <property type="molecule type" value="Genomic_DNA"/>
</dbReference>
<dbReference type="PROSITE" id="PS50404">
    <property type="entry name" value="GST_NTER"/>
    <property type="match status" value="1"/>
</dbReference>
<comment type="catalytic activity">
    <reaction evidence="3">
        <text>RX + glutathione = an S-substituted glutathione + a halide anion + H(+)</text>
        <dbReference type="Rhea" id="RHEA:16437"/>
        <dbReference type="ChEBI" id="CHEBI:15378"/>
        <dbReference type="ChEBI" id="CHEBI:16042"/>
        <dbReference type="ChEBI" id="CHEBI:17792"/>
        <dbReference type="ChEBI" id="CHEBI:57925"/>
        <dbReference type="ChEBI" id="CHEBI:90779"/>
        <dbReference type="EC" id="2.5.1.18"/>
    </reaction>
</comment>
<evidence type="ECO:0000256" key="2">
    <source>
        <dbReference type="ARBA" id="ARBA00022679"/>
    </source>
</evidence>
<dbReference type="SFLD" id="SFLDG01152">
    <property type="entry name" value="Main.3:_Omega-_and_Tau-like"/>
    <property type="match status" value="1"/>
</dbReference>
<comment type="caution">
    <text evidence="7">The sequence shown here is derived from an EMBL/GenBank/DDBJ whole genome shotgun (WGS) entry which is preliminary data.</text>
</comment>
<protein>
    <recommendedName>
        <fullName evidence="1">glutathione transferase</fullName>
        <ecNumber evidence="1">2.5.1.18</ecNumber>
    </recommendedName>
</protein>
<dbReference type="GO" id="GO:0004364">
    <property type="term" value="F:glutathione transferase activity"/>
    <property type="evidence" value="ECO:0007669"/>
    <property type="project" value="UniProtKB-EC"/>
</dbReference>
<dbReference type="Pfam" id="PF00043">
    <property type="entry name" value="GST_C"/>
    <property type="match status" value="1"/>
</dbReference>
<dbReference type="InterPro" id="IPR004045">
    <property type="entry name" value="Glutathione_S-Trfase_N"/>
</dbReference>
<feature type="domain" description="GST N-terminal" evidence="5">
    <location>
        <begin position="6"/>
        <end position="87"/>
    </location>
</feature>
<dbReference type="GO" id="GO:0005737">
    <property type="term" value="C:cytoplasm"/>
    <property type="evidence" value="ECO:0007669"/>
    <property type="project" value="TreeGrafter"/>
</dbReference>
<dbReference type="PANTHER" id="PTHR11260:SF773">
    <property type="entry name" value="GLUTATHIONE S-TRANSFERASE U26"/>
    <property type="match status" value="1"/>
</dbReference>
<dbReference type="Pfam" id="PF02798">
    <property type="entry name" value="GST_N"/>
    <property type="match status" value="1"/>
</dbReference>
<keyword evidence="8" id="KW-1185">Reference proteome</keyword>
<sequence length="223" mass="25965">MSYRNGDIVVVDFWANGFGMRVRIALEEKGIKYDYKEEDLKIPQRSKLVLEMNPVRKSVPILIHEGKPICDSAVILEYIDEMSKEEGFIRLLPEDAHERALARFWVHFIDNKLFSTQTKFLKSKGEAKEEVKKELISDLKLLEDFLGNKSYFGGNEFGFLDVAFIPFSSMFRGYESHGNFELEIECPKLSAWVKRCMARESVSKVLPDTSEMYELHKKWYGIE</sequence>
<dbReference type="InterPro" id="IPR004046">
    <property type="entry name" value="GST_C"/>
</dbReference>
<dbReference type="EC" id="2.5.1.18" evidence="1"/>
<dbReference type="CDD" id="cd03185">
    <property type="entry name" value="GST_C_Tau"/>
    <property type="match status" value="1"/>
</dbReference>
<dbReference type="SUPFAM" id="SSF52833">
    <property type="entry name" value="Thioredoxin-like"/>
    <property type="match status" value="1"/>
</dbReference>
<reference evidence="8" key="1">
    <citation type="submission" date="2016-06" db="EMBL/GenBank/DDBJ databases">
        <title>Parallel loss of symbiosis genes in relatives of nitrogen-fixing non-legume Parasponia.</title>
        <authorList>
            <person name="Van Velzen R."/>
            <person name="Holmer R."/>
            <person name="Bu F."/>
            <person name="Rutten L."/>
            <person name="Van Zeijl A."/>
            <person name="Liu W."/>
            <person name="Santuari L."/>
            <person name="Cao Q."/>
            <person name="Sharma T."/>
            <person name="Shen D."/>
            <person name="Roswanjaya Y."/>
            <person name="Wardhani T."/>
            <person name="Kalhor M.S."/>
            <person name="Jansen J."/>
            <person name="Van den Hoogen J."/>
            <person name="Gungor B."/>
            <person name="Hartog M."/>
            <person name="Hontelez J."/>
            <person name="Verver J."/>
            <person name="Yang W.-C."/>
            <person name="Schijlen E."/>
            <person name="Repin R."/>
            <person name="Schilthuizen M."/>
            <person name="Schranz E."/>
            <person name="Heidstra R."/>
            <person name="Miyata K."/>
            <person name="Fedorova E."/>
            <person name="Kohlen W."/>
            <person name="Bisseling T."/>
            <person name="Smit S."/>
            <person name="Geurts R."/>
        </authorList>
    </citation>
    <scope>NUCLEOTIDE SEQUENCE [LARGE SCALE GENOMIC DNA]</scope>
    <source>
        <strain evidence="8">cv. RG33-2</strain>
    </source>
</reference>
<evidence type="ECO:0000259" key="5">
    <source>
        <dbReference type="PROSITE" id="PS50404"/>
    </source>
</evidence>
<evidence type="ECO:0000256" key="4">
    <source>
        <dbReference type="RuleBase" id="RU003494"/>
    </source>
</evidence>
<organism evidence="7 8">
    <name type="scientific">Trema orientale</name>
    <name type="common">Charcoal tree</name>
    <name type="synonym">Celtis orientalis</name>
    <dbReference type="NCBI Taxonomy" id="63057"/>
    <lineage>
        <taxon>Eukaryota</taxon>
        <taxon>Viridiplantae</taxon>
        <taxon>Streptophyta</taxon>
        <taxon>Embryophyta</taxon>
        <taxon>Tracheophyta</taxon>
        <taxon>Spermatophyta</taxon>
        <taxon>Magnoliopsida</taxon>
        <taxon>eudicotyledons</taxon>
        <taxon>Gunneridae</taxon>
        <taxon>Pentapetalae</taxon>
        <taxon>rosids</taxon>
        <taxon>fabids</taxon>
        <taxon>Rosales</taxon>
        <taxon>Cannabaceae</taxon>
        <taxon>Trema</taxon>
    </lineage>
</organism>
<dbReference type="InterPro" id="IPR045074">
    <property type="entry name" value="GST_C_Tau"/>
</dbReference>
<keyword evidence="2" id="KW-0808">Transferase</keyword>
<evidence type="ECO:0000313" key="7">
    <source>
        <dbReference type="EMBL" id="PON82381.1"/>
    </source>
</evidence>
<dbReference type="InParanoid" id="A0A2P5EA27"/>
<dbReference type="SFLD" id="SFLDG00358">
    <property type="entry name" value="Main_(cytGST)"/>
    <property type="match status" value="1"/>
</dbReference>
<dbReference type="InterPro" id="IPR036282">
    <property type="entry name" value="Glutathione-S-Trfase_C_sf"/>
</dbReference>
<dbReference type="AlphaFoldDB" id="A0A2P5EA27"/>
<proteinExistence type="inferred from homology"/>
<dbReference type="Gene3D" id="3.40.30.10">
    <property type="entry name" value="Glutaredoxin"/>
    <property type="match status" value="1"/>
</dbReference>